<reference evidence="2 3" key="2">
    <citation type="journal article" date="2013" name="PLoS Genet.">
        <title>Comparative genome structure, secondary metabolite, and effector coding capacity across Cochliobolus pathogens.</title>
        <authorList>
            <person name="Condon B.J."/>
            <person name="Leng Y."/>
            <person name="Wu D."/>
            <person name="Bushley K.E."/>
            <person name="Ohm R.A."/>
            <person name="Otillar R."/>
            <person name="Martin J."/>
            <person name="Schackwitz W."/>
            <person name="Grimwood J."/>
            <person name="MohdZainudin N."/>
            <person name="Xue C."/>
            <person name="Wang R."/>
            <person name="Manning V.A."/>
            <person name="Dhillon B."/>
            <person name="Tu Z.J."/>
            <person name="Steffenson B.J."/>
            <person name="Salamov A."/>
            <person name="Sun H."/>
            <person name="Lowry S."/>
            <person name="LaButti K."/>
            <person name="Han J."/>
            <person name="Copeland A."/>
            <person name="Lindquist E."/>
            <person name="Barry K."/>
            <person name="Schmutz J."/>
            <person name="Baker S.E."/>
            <person name="Ciuffetti L.M."/>
            <person name="Grigoriev I.V."/>
            <person name="Zhong S."/>
            <person name="Turgeon B.G."/>
        </authorList>
    </citation>
    <scope>NUCLEOTIDE SEQUENCE [LARGE SCALE GENOMIC DNA]</scope>
    <source>
        <strain evidence="3">28A</strain>
    </source>
</reference>
<dbReference type="eggNOG" id="ENOG502QSAP">
    <property type="taxonomic scope" value="Eukaryota"/>
</dbReference>
<dbReference type="GeneID" id="19396676"/>
<dbReference type="Proteomes" id="UP000016935">
    <property type="component" value="Unassembled WGS sequence"/>
</dbReference>
<evidence type="ECO:0000259" key="1">
    <source>
        <dbReference type="Pfam" id="PF12937"/>
    </source>
</evidence>
<dbReference type="HOGENOM" id="CLU_042679_1_1_1"/>
<dbReference type="CDD" id="cd09917">
    <property type="entry name" value="F-box_SF"/>
    <property type="match status" value="1"/>
</dbReference>
<evidence type="ECO:0000313" key="2">
    <source>
        <dbReference type="EMBL" id="EOA81243.1"/>
    </source>
</evidence>
<dbReference type="RefSeq" id="XP_008030759.1">
    <property type="nucleotide sequence ID" value="XM_008032568.1"/>
</dbReference>
<name>R0JIR9_EXST2</name>
<dbReference type="InterPro" id="IPR001810">
    <property type="entry name" value="F-box_dom"/>
</dbReference>
<protein>
    <recommendedName>
        <fullName evidence="1">F-box domain-containing protein</fullName>
    </recommendedName>
</protein>
<dbReference type="SUPFAM" id="SSF81383">
    <property type="entry name" value="F-box domain"/>
    <property type="match status" value="1"/>
</dbReference>
<dbReference type="InterPro" id="IPR032675">
    <property type="entry name" value="LRR_dom_sf"/>
</dbReference>
<dbReference type="InterPro" id="IPR036047">
    <property type="entry name" value="F-box-like_dom_sf"/>
</dbReference>
<proteinExistence type="predicted"/>
<organism evidence="2 3">
    <name type="scientific">Exserohilum turcicum (strain 28A)</name>
    <name type="common">Northern leaf blight fungus</name>
    <name type="synonym">Setosphaeria turcica</name>
    <dbReference type="NCBI Taxonomy" id="671987"/>
    <lineage>
        <taxon>Eukaryota</taxon>
        <taxon>Fungi</taxon>
        <taxon>Dikarya</taxon>
        <taxon>Ascomycota</taxon>
        <taxon>Pezizomycotina</taxon>
        <taxon>Dothideomycetes</taxon>
        <taxon>Pleosporomycetidae</taxon>
        <taxon>Pleosporales</taxon>
        <taxon>Pleosporineae</taxon>
        <taxon>Pleosporaceae</taxon>
        <taxon>Exserohilum</taxon>
    </lineage>
</organism>
<sequence>MTTLDPENYANYLPDELLLEILGHFEAWDRLERQITLARFSAVNRQWYDVAIQPLYEAPFLQGHGYDLFVRTISPSVNARIKPSPLSGLVKELDLSHIVHQGAKSTTARLLGRTKSSLEVFVAPQASFAINCWASLSKCSRLRVLDLSLVSECIDFQSLNQTIRQLSQLRELYLPRCSSRYEKAASPTSMLRWPPKLQHLALSGSVSGQFLWDMLQQPNNFPPTFSSLSIHHCPTLDHSGIKPLLRTLSPTLTNVELRDLPAVKQGRLNGVLDWLPNLVSLTIALDYIDSRFGNMPLDFSPARWQDAKPLTSLTLISSGRQGDPMRSFTPTDLYSLLDERYLGRLRYVSIGSSTEWDKENEAELGALEYLLCEELDRENWIEGRWHYEEIYASLGTTHNLDYGEWIAETPLGRKMRPRFRVLQNR</sequence>
<keyword evidence="3" id="KW-1185">Reference proteome</keyword>
<gene>
    <name evidence="2" type="ORF">SETTUDRAFT_142574</name>
</gene>
<reference evidence="2 3" key="1">
    <citation type="journal article" date="2012" name="PLoS Pathog.">
        <title>Diverse lifestyles and strategies of plant pathogenesis encoded in the genomes of eighteen Dothideomycetes fungi.</title>
        <authorList>
            <person name="Ohm R.A."/>
            <person name="Feau N."/>
            <person name="Henrissat B."/>
            <person name="Schoch C.L."/>
            <person name="Horwitz B.A."/>
            <person name="Barry K.W."/>
            <person name="Condon B.J."/>
            <person name="Copeland A.C."/>
            <person name="Dhillon B."/>
            <person name="Glaser F."/>
            <person name="Hesse C.N."/>
            <person name="Kosti I."/>
            <person name="LaButti K."/>
            <person name="Lindquist E.A."/>
            <person name="Lucas S."/>
            <person name="Salamov A.A."/>
            <person name="Bradshaw R.E."/>
            <person name="Ciuffetti L."/>
            <person name="Hamelin R.C."/>
            <person name="Kema G.H.J."/>
            <person name="Lawrence C."/>
            <person name="Scott J.A."/>
            <person name="Spatafora J.W."/>
            <person name="Turgeon B.G."/>
            <person name="de Wit P.J.G.M."/>
            <person name="Zhong S."/>
            <person name="Goodwin S.B."/>
            <person name="Grigoriev I.V."/>
        </authorList>
    </citation>
    <scope>NUCLEOTIDE SEQUENCE [LARGE SCALE GENOMIC DNA]</scope>
    <source>
        <strain evidence="3">28A</strain>
    </source>
</reference>
<evidence type="ECO:0000313" key="3">
    <source>
        <dbReference type="Proteomes" id="UP000016935"/>
    </source>
</evidence>
<feature type="domain" description="F-box" evidence="1">
    <location>
        <begin position="12"/>
        <end position="61"/>
    </location>
</feature>
<accession>R0JIR9</accession>
<dbReference type="SUPFAM" id="SSF52047">
    <property type="entry name" value="RNI-like"/>
    <property type="match status" value="1"/>
</dbReference>
<dbReference type="AlphaFoldDB" id="R0JIR9"/>
<dbReference type="STRING" id="671987.R0JIR9"/>
<dbReference type="Pfam" id="PF12937">
    <property type="entry name" value="F-box-like"/>
    <property type="match status" value="1"/>
</dbReference>
<dbReference type="EMBL" id="KB908866">
    <property type="protein sequence ID" value="EOA81243.1"/>
    <property type="molecule type" value="Genomic_DNA"/>
</dbReference>
<dbReference type="OrthoDB" id="2125396at2759"/>
<dbReference type="Gene3D" id="3.80.10.10">
    <property type="entry name" value="Ribonuclease Inhibitor"/>
    <property type="match status" value="1"/>
</dbReference>